<name>A0A0H3MU24_MYCLB</name>
<accession>A0A0H3MU24</accession>
<dbReference type="CDD" id="cd02440">
    <property type="entry name" value="AdoMet_MTases"/>
    <property type="match status" value="1"/>
</dbReference>
<dbReference type="EMBL" id="FM211192">
    <property type="protein sequence ID" value="CAR70487.1"/>
    <property type="molecule type" value="Genomic_DNA"/>
</dbReference>
<dbReference type="Gene3D" id="3.40.50.150">
    <property type="entry name" value="Vaccinia Virus protein VP39"/>
    <property type="match status" value="1"/>
</dbReference>
<protein>
    <recommendedName>
        <fullName evidence="1">Methyltransferase domain-containing protein</fullName>
    </recommendedName>
</protein>
<reference evidence="2 3" key="1">
    <citation type="journal article" date="2009" name="Nat. Genet.">
        <title>Comparative genomic and phylogeographic analysis of Mycobacterium leprae.</title>
        <authorList>
            <person name="Monot M."/>
            <person name="Honore N."/>
            <person name="Garnier T."/>
            <person name="Zidane N."/>
            <person name="Sherafi D."/>
            <person name="Paniz-Mondolfi A."/>
            <person name="Matsuoka M."/>
            <person name="Taylor G.M."/>
            <person name="Donoghue H.D."/>
            <person name="Bouwman A."/>
            <person name="Mays S."/>
            <person name="Watson C."/>
            <person name="Lockwood D."/>
            <person name="Khamispour A."/>
            <person name="Dowlati Y."/>
            <person name="Jianping S."/>
            <person name="Rea T.H."/>
            <person name="Vera-Cabrera L."/>
            <person name="Stefani M.M."/>
            <person name="Banu S."/>
            <person name="Macdonald M."/>
            <person name="Sapkota B.R."/>
            <person name="Spencer J.S."/>
            <person name="Thomas J."/>
            <person name="Harshman K."/>
            <person name="Singh P."/>
            <person name="Busso P."/>
            <person name="Gattiker A."/>
            <person name="Rougemont J."/>
            <person name="Brennan P.J."/>
            <person name="Cole S.T."/>
        </authorList>
    </citation>
    <scope>NUCLEOTIDE SEQUENCE [LARGE SCALE GENOMIC DNA]</scope>
    <source>
        <strain evidence="3">Br4923</strain>
    </source>
</reference>
<dbReference type="Pfam" id="PF13649">
    <property type="entry name" value="Methyltransf_25"/>
    <property type="match status" value="1"/>
</dbReference>
<dbReference type="InterPro" id="IPR041698">
    <property type="entry name" value="Methyltransf_25"/>
</dbReference>
<feature type="domain" description="Methyltransferase" evidence="1">
    <location>
        <begin position="36"/>
        <end position="112"/>
    </location>
</feature>
<dbReference type="Proteomes" id="UP000006900">
    <property type="component" value="Chromosome"/>
</dbReference>
<sequence length="170" mass="19188">MRLRLVGCAKTSHTMGRIATSQLMYLIEITSETKALDGGSAIGGTSRFAADQRRCRVTAVDLTREYYDTARWLNQLVSLVKQIFVQQSDVTKLPFVDATFQVIFSQHVHLSMANNAHLILRITPGIDLRELTCHVEHHHIKKRLTLLSGAMARRAQPQPSRHLQPVTSHH</sequence>
<proteinExistence type="predicted"/>
<dbReference type="InterPro" id="IPR029063">
    <property type="entry name" value="SAM-dependent_MTases_sf"/>
</dbReference>
<gene>
    <name evidence="2" type="ordered locus">MLBr00394</name>
</gene>
<organism evidence="2 3">
    <name type="scientific">Mycobacterium leprae (strain Br4923)</name>
    <dbReference type="NCBI Taxonomy" id="561304"/>
    <lineage>
        <taxon>Bacteria</taxon>
        <taxon>Bacillati</taxon>
        <taxon>Actinomycetota</taxon>
        <taxon>Actinomycetes</taxon>
        <taxon>Mycobacteriales</taxon>
        <taxon>Mycobacteriaceae</taxon>
        <taxon>Mycobacterium</taxon>
    </lineage>
</organism>
<dbReference type="SUPFAM" id="SSF53335">
    <property type="entry name" value="S-adenosyl-L-methionine-dependent methyltransferases"/>
    <property type="match status" value="1"/>
</dbReference>
<dbReference type="HOGENOM" id="CLU_1569014_0_0_11"/>
<dbReference type="AlphaFoldDB" id="A0A0H3MU24"/>
<evidence type="ECO:0000313" key="3">
    <source>
        <dbReference type="Proteomes" id="UP000006900"/>
    </source>
</evidence>
<evidence type="ECO:0000313" key="2">
    <source>
        <dbReference type="EMBL" id="CAR70487.1"/>
    </source>
</evidence>
<evidence type="ECO:0000259" key="1">
    <source>
        <dbReference type="Pfam" id="PF13649"/>
    </source>
</evidence>
<dbReference type="KEGG" id="mlb:MLBr00394"/>